<reference evidence="4" key="1">
    <citation type="submission" date="2021-12" db="EMBL/GenBank/DDBJ databases">
        <title>Enterovibrio ZSDZ35 sp. nov. and Enterovibrio ZSDZ42 sp. nov., isolated from coastal seawater in Qingdao.</title>
        <authorList>
            <person name="Zhang P."/>
        </authorList>
    </citation>
    <scope>NUCLEOTIDE SEQUENCE</scope>
    <source>
        <strain evidence="4">ZSDZ42</strain>
    </source>
</reference>
<evidence type="ECO:0000313" key="4">
    <source>
        <dbReference type="EMBL" id="MDD1794311.1"/>
    </source>
</evidence>
<sequence length="803" mass="82956">MYLQLNTTKTRLALMLSAAIGLTACGGDAELSGNTESGVFQEGYIQESLKAPTKISFNLSGSNATIPGPSFLLMDTNDGTLNIPTSDASATKASLSSGNRASLAANLADPRAAMGTMDGWPVSMPIIMPFTGAGLADGVLTSGVVVAQLTEGLTGSPTLKKLLANGTDYQVISDAKNDRLIVQFADSLAEKGEYIIALTNDLTDANGDTLGMSSSYATLVTNSNTIVNDSIATAATVTKGINAIFAQLGTANEDIIYSSWFTTQSVGDTLYATKGAIATGAGLGNFGAVWKDSANPNDVDLSAAYSMSVPASGQDYATALPADTNFASYIETNNGSDAAALVAAYAPSTVTVSKGTVKLPYFLETDASTWNTTPFESGMPSLAMVSNVLSGDNADDASAIGQQLVAAGVDLATLATDPAEQLKLVGLTLTKADGSQLDSERVITRYNPVPQLKSLQDVPFILFTPTALVGSPGDMELVIYQHGITSAKENAYAFAANVINGAKTLTKDIAIIAIDQPLHGERSLDATRSANADPTAFLNLTYLPVGRDNLRQSMLDNMGLRAAASITQSVTAFAGTPLAPLANTAVTNPSLFGHSLGGITGFGTVAMANSTLNDAAGDAIFKFSRVAAANTGGQIANLLLGSDAFGPDIIAQVTSGVTDATKAADLVSSFAYAAQTVIDAVDPFNLVGENDINGTNVLDALPIYMQQVKNDATVPNTVTDAPFAGTEPLATKLQLTTVDNASQTTSNGRNFTKFSDGGKHSTVISPQEDNFSDLGHTTEMQSQLVQFLTGSSDYAVSDASVLE</sequence>
<evidence type="ECO:0000256" key="1">
    <source>
        <dbReference type="SAM" id="MobiDB-lite"/>
    </source>
</evidence>
<dbReference type="RefSeq" id="WP_274165153.1">
    <property type="nucleotide sequence ID" value="NZ_JAJUBC010000015.1"/>
</dbReference>
<keyword evidence="2" id="KW-0732">Signal</keyword>
<accession>A0ABT5R216</accession>
<dbReference type="Pfam" id="PF12262">
    <property type="entry name" value="Lipase_bact_N"/>
    <property type="match status" value="1"/>
</dbReference>
<dbReference type="SUPFAM" id="SSF53474">
    <property type="entry name" value="alpha/beta-Hydrolases"/>
    <property type="match status" value="1"/>
</dbReference>
<organism evidence="4 5">
    <name type="scientific">Enterovibrio gelatinilyticus</name>
    <dbReference type="NCBI Taxonomy" id="2899819"/>
    <lineage>
        <taxon>Bacteria</taxon>
        <taxon>Pseudomonadati</taxon>
        <taxon>Pseudomonadota</taxon>
        <taxon>Gammaproteobacteria</taxon>
        <taxon>Vibrionales</taxon>
        <taxon>Vibrionaceae</taxon>
        <taxon>Enterovibrio</taxon>
    </lineage>
</organism>
<evidence type="ECO:0000256" key="2">
    <source>
        <dbReference type="SAM" id="SignalP"/>
    </source>
</evidence>
<dbReference type="Gene3D" id="3.40.50.1820">
    <property type="entry name" value="alpha/beta hydrolase"/>
    <property type="match status" value="1"/>
</dbReference>
<proteinExistence type="predicted"/>
<feature type="signal peptide" evidence="2">
    <location>
        <begin position="1"/>
        <end position="24"/>
    </location>
</feature>
<keyword evidence="5" id="KW-1185">Reference proteome</keyword>
<dbReference type="InterPro" id="IPR029058">
    <property type="entry name" value="AB_hydrolase_fold"/>
</dbReference>
<evidence type="ECO:0000313" key="5">
    <source>
        <dbReference type="Proteomes" id="UP001149400"/>
    </source>
</evidence>
<dbReference type="InterPro" id="IPR025920">
    <property type="entry name" value="Lipase_bact_N"/>
</dbReference>
<feature type="domain" description="Bacterial virulence factor lipase N-terminal" evidence="3">
    <location>
        <begin position="41"/>
        <end position="282"/>
    </location>
</feature>
<dbReference type="Proteomes" id="UP001149400">
    <property type="component" value="Unassembled WGS sequence"/>
</dbReference>
<dbReference type="InterPro" id="IPR020009">
    <property type="entry name" value="VolA/Pla-1/cef"/>
</dbReference>
<feature type="compositionally biased region" description="Polar residues" evidence="1">
    <location>
        <begin position="743"/>
        <end position="753"/>
    </location>
</feature>
<feature type="chain" id="PRO_5047412705" evidence="2">
    <location>
        <begin position="25"/>
        <end position="803"/>
    </location>
</feature>
<dbReference type="EMBL" id="JAJUBC010000015">
    <property type="protein sequence ID" value="MDD1794311.1"/>
    <property type="molecule type" value="Genomic_DNA"/>
</dbReference>
<gene>
    <name evidence="4" type="ORF">LRP50_14310</name>
</gene>
<name>A0ABT5R216_9GAMM</name>
<evidence type="ECO:0000259" key="3">
    <source>
        <dbReference type="Pfam" id="PF12262"/>
    </source>
</evidence>
<comment type="caution">
    <text evidence="4">The sequence shown here is derived from an EMBL/GenBank/DDBJ whole genome shotgun (WGS) entry which is preliminary data.</text>
</comment>
<feature type="region of interest" description="Disordered" evidence="1">
    <location>
        <begin position="743"/>
        <end position="774"/>
    </location>
</feature>
<dbReference type="NCBIfam" id="TIGR03502">
    <property type="entry name" value="lipase_Pla1_cef"/>
    <property type="match status" value="1"/>
</dbReference>
<protein>
    <submittedName>
        <fullName evidence="4">Lipase</fullName>
    </submittedName>
</protein>